<keyword evidence="1" id="KW-0805">Transcription regulation</keyword>
<feature type="domain" description="HTH tetR-type" evidence="6">
    <location>
        <begin position="19"/>
        <end position="79"/>
    </location>
</feature>
<protein>
    <submittedName>
        <fullName evidence="7">TetR/AcrR family transcriptional regulator</fullName>
    </submittedName>
</protein>
<organism evidence="7 8">
    <name type="scientific">Microbacterium horticulturae</name>
    <dbReference type="NCBI Taxonomy" id="3028316"/>
    <lineage>
        <taxon>Bacteria</taxon>
        <taxon>Bacillati</taxon>
        <taxon>Actinomycetota</taxon>
        <taxon>Actinomycetes</taxon>
        <taxon>Micrococcales</taxon>
        <taxon>Microbacteriaceae</taxon>
        <taxon>Microbacterium</taxon>
    </lineage>
</organism>
<keyword evidence="8" id="KW-1185">Reference proteome</keyword>
<feature type="region of interest" description="Disordered" evidence="5">
    <location>
        <begin position="1"/>
        <end position="21"/>
    </location>
</feature>
<dbReference type="InterPro" id="IPR009057">
    <property type="entry name" value="Homeodomain-like_sf"/>
</dbReference>
<dbReference type="Pfam" id="PF00440">
    <property type="entry name" value="TetR_N"/>
    <property type="match status" value="1"/>
</dbReference>
<reference evidence="7 8" key="1">
    <citation type="submission" date="2023-03" db="EMBL/GenBank/DDBJ databases">
        <title>Genome sequence of Microbacterium sp. KACC 23027.</title>
        <authorList>
            <person name="Kim S."/>
            <person name="Heo J."/>
            <person name="Kwon S.-W."/>
        </authorList>
    </citation>
    <scope>NUCLEOTIDE SEQUENCE [LARGE SCALE GENOMIC DNA]</scope>
    <source>
        <strain evidence="7 8">KACC 23027</strain>
    </source>
</reference>
<evidence type="ECO:0000256" key="2">
    <source>
        <dbReference type="ARBA" id="ARBA00023125"/>
    </source>
</evidence>
<evidence type="ECO:0000256" key="3">
    <source>
        <dbReference type="ARBA" id="ARBA00023163"/>
    </source>
</evidence>
<dbReference type="PROSITE" id="PS50977">
    <property type="entry name" value="HTH_TETR_2"/>
    <property type="match status" value="1"/>
</dbReference>
<dbReference type="Proteomes" id="UP001214553">
    <property type="component" value="Chromosome"/>
</dbReference>
<keyword evidence="3" id="KW-0804">Transcription</keyword>
<feature type="DNA-binding region" description="H-T-H motif" evidence="4">
    <location>
        <begin position="42"/>
        <end position="61"/>
    </location>
</feature>
<evidence type="ECO:0000313" key="7">
    <source>
        <dbReference type="EMBL" id="WEG08351.1"/>
    </source>
</evidence>
<name>A0ABY8BVY8_9MICO</name>
<evidence type="ECO:0000256" key="1">
    <source>
        <dbReference type="ARBA" id="ARBA00023015"/>
    </source>
</evidence>
<dbReference type="EMBL" id="CP119108">
    <property type="protein sequence ID" value="WEG08351.1"/>
    <property type="molecule type" value="Genomic_DNA"/>
</dbReference>
<dbReference type="SUPFAM" id="SSF46689">
    <property type="entry name" value="Homeodomain-like"/>
    <property type="match status" value="1"/>
</dbReference>
<dbReference type="Gene3D" id="1.10.357.10">
    <property type="entry name" value="Tetracycline Repressor, domain 2"/>
    <property type="match status" value="1"/>
</dbReference>
<sequence>MASSTDSPRAAGEPSPAKQLRRKRISDAATVLFSERGFDGTSIADIAAAAGVSKMTVTNHFALKEDLVFDEFDQQLRDIRASLEPAASLTDAMAAIEEHCIAGERSGGAARALAAPDGAWQGFARLVLASRTLTQRFHAHYVDVGDVIAGALAPTVGERDTAVAAWLLAETVHLVDWWPFDAVRREMSTAQIRRGRAEMRARAFAALRGGLQGFPAGVPGSDD</sequence>
<evidence type="ECO:0000256" key="4">
    <source>
        <dbReference type="PROSITE-ProRule" id="PRU00335"/>
    </source>
</evidence>
<dbReference type="Gene3D" id="1.10.10.60">
    <property type="entry name" value="Homeodomain-like"/>
    <property type="match status" value="1"/>
</dbReference>
<dbReference type="PRINTS" id="PR00455">
    <property type="entry name" value="HTHTETR"/>
</dbReference>
<dbReference type="PANTHER" id="PTHR30055:SF234">
    <property type="entry name" value="HTH-TYPE TRANSCRIPTIONAL REGULATOR BETI"/>
    <property type="match status" value="1"/>
</dbReference>
<dbReference type="InterPro" id="IPR050109">
    <property type="entry name" value="HTH-type_TetR-like_transc_reg"/>
</dbReference>
<evidence type="ECO:0000256" key="5">
    <source>
        <dbReference type="SAM" id="MobiDB-lite"/>
    </source>
</evidence>
<dbReference type="RefSeq" id="WP_275277681.1">
    <property type="nucleotide sequence ID" value="NZ_CP119108.1"/>
</dbReference>
<accession>A0ABY8BVY8</accession>
<keyword evidence="2 4" id="KW-0238">DNA-binding</keyword>
<dbReference type="PANTHER" id="PTHR30055">
    <property type="entry name" value="HTH-TYPE TRANSCRIPTIONAL REGULATOR RUTR"/>
    <property type="match status" value="1"/>
</dbReference>
<evidence type="ECO:0000313" key="8">
    <source>
        <dbReference type="Proteomes" id="UP001214553"/>
    </source>
</evidence>
<evidence type="ECO:0000259" key="6">
    <source>
        <dbReference type="PROSITE" id="PS50977"/>
    </source>
</evidence>
<gene>
    <name evidence="7" type="ORF">PU630_14065</name>
</gene>
<proteinExistence type="predicted"/>
<dbReference type="InterPro" id="IPR001647">
    <property type="entry name" value="HTH_TetR"/>
</dbReference>